<dbReference type="InterPro" id="IPR036942">
    <property type="entry name" value="Beta-barrel_TonB_sf"/>
</dbReference>
<evidence type="ECO:0000256" key="7">
    <source>
        <dbReference type="ARBA" id="ARBA00023136"/>
    </source>
</evidence>
<comment type="similarity">
    <text evidence="2 10 11">Belongs to the TonB-dependent receptor family.</text>
</comment>
<feature type="chain" id="PRO_5027095216" evidence="12">
    <location>
        <begin position="28"/>
        <end position="906"/>
    </location>
</feature>
<evidence type="ECO:0000256" key="12">
    <source>
        <dbReference type="SAM" id="SignalP"/>
    </source>
</evidence>
<keyword evidence="12" id="KW-0732">Signal</keyword>
<evidence type="ECO:0000256" key="10">
    <source>
        <dbReference type="PROSITE-ProRule" id="PRU01360"/>
    </source>
</evidence>
<evidence type="ECO:0000256" key="4">
    <source>
        <dbReference type="ARBA" id="ARBA00022452"/>
    </source>
</evidence>
<keyword evidence="4 10" id="KW-1134">Transmembrane beta strand</keyword>
<dbReference type="EMBL" id="CP053069">
    <property type="protein sequence ID" value="QJR10314.1"/>
    <property type="molecule type" value="Genomic_DNA"/>
</dbReference>
<protein>
    <submittedName>
        <fullName evidence="15">Vitamin B12 transporter BtuB</fullName>
    </submittedName>
</protein>
<keyword evidence="7 10" id="KW-0472">Membrane</keyword>
<proteinExistence type="inferred from homology"/>
<feature type="domain" description="TonB-dependent receptor-like beta-barrel" evidence="13">
    <location>
        <begin position="371"/>
        <end position="868"/>
    </location>
</feature>
<gene>
    <name evidence="15" type="primary">btuB_4</name>
    <name evidence="15" type="ORF">DSM104443_01369</name>
</gene>
<evidence type="ECO:0000313" key="16">
    <source>
        <dbReference type="Proteomes" id="UP000501534"/>
    </source>
</evidence>
<dbReference type="CDD" id="cd01347">
    <property type="entry name" value="ligand_gated_channel"/>
    <property type="match status" value="1"/>
</dbReference>
<dbReference type="InterPro" id="IPR039426">
    <property type="entry name" value="TonB-dep_rcpt-like"/>
</dbReference>
<keyword evidence="9 10" id="KW-0998">Cell outer membrane</keyword>
<dbReference type="InterPro" id="IPR037066">
    <property type="entry name" value="Plug_dom_sf"/>
</dbReference>
<dbReference type="AlphaFoldDB" id="A0A6M4GV24"/>
<dbReference type="GO" id="GO:0009279">
    <property type="term" value="C:cell outer membrane"/>
    <property type="evidence" value="ECO:0007669"/>
    <property type="project" value="UniProtKB-SubCell"/>
</dbReference>
<dbReference type="InterPro" id="IPR012910">
    <property type="entry name" value="Plug_dom"/>
</dbReference>
<evidence type="ECO:0000256" key="3">
    <source>
        <dbReference type="ARBA" id="ARBA00022448"/>
    </source>
</evidence>
<keyword evidence="6 11" id="KW-0798">TonB box</keyword>
<keyword evidence="8" id="KW-0675">Receptor</keyword>
<dbReference type="PROSITE" id="PS52016">
    <property type="entry name" value="TONB_DEPENDENT_REC_3"/>
    <property type="match status" value="1"/>
</dbReference>
<organism evidence="15 16">
    <name type="scientific">Usitatibacter rugosus</name>
    <dbReference type="NCBI Taxonomy" id="2732067"/>
    <lineage>
        <taxon>Bacteria</taxon>
        <taxon>Pseudomonadati</taxon>
        <taxon>Pseudomonadota</taxon>
        <taxon>Betaproteobacteria</taxon>
        <taxon>Nitrosomonadales</taxon>
        <taxon>Usitatibacteraceae</taxon>
        <taxon>Usitatibacter</taxon>
    </lineage>
</organism>
<keyword evidence="16" id="KW-1185">Reference proteome</keyword>
<comment type="subcellular location">
    <subcellularLocation>
        <location evidence="1 10">Cell outer membrane</location>
        <topology evidence="1 10">Multi-pass membrane protein</topology>
    </subcellularLocation>
</comment>
<dbReference type="Pfam" id="PF07715">
    <property type="entry name" value="Plug"/>
    <property type="match status" value="1"/>
</dbReference>
<dbReference type="Pfam" id="PF00593">
    <property type="entry name" value="TonB_dep_Rec_b-barrel"/>
    <property type="match status" value="1"/>
</dbReference>
<feature type="signal peptide" evidence="12">
    <location>
        <begin position="1"/>
        <end position="27"/>
    </location>
</feature>
<dbReference type="Proteomes" id="UP000501534">
    <property type="component" value="Chromosome"/>
</dbReference>
<evidence type="ECO:0000256" key="6">
    <source>
        <dbReference type="ARBA" id="ARBA00023077"/>
    </source>
</evidence>
<evidence type="ECO:0000256" key="8">
    <source>
        <dbReference type="ARBA" id="ARBA00023170"/>
    </source>
</evidence>
<reference evidence="15 16" key="1">
    <citation type="submission" date="2020-04" db="EMBL/GenBank/DDBJ databases">
        <title>Usitatibacter rugosus gen. nov., sp. nov. and Usitatibacter palustris sp. nov., novel members of Usitatibacteraceae fam. nov. within the order Nitrosomonadales isolated from soil.</title>
        <authorList>
            <person name="Huber K.J."/>
            <person name="Neumann-Schaal M."/>
            <person name="Geppert A."/>
            <person name="Luckner M."/>
            <person name="Wanner G."/>
            <person name="Overmann J."/>
        </authorList>
    </citation>
    <scope>NUCLEOTIDE SEQUENCE [LARGE SCALE GENOMIC DNA]</scope>
    <source>
        <strain evidence="15 16">0125_3</strain>
    </source>
</reference>
<dbReference type="PANTHER" id="PTHR47234">
    <property type="match status" value="1"/>
</dbReference>
<accession>A0A6M4GV24</accession>
<keyword evidence="5 10" id="KW-0812">Transmembrane</keyword>
<evidence type="ECO:0000256" key="5">
    <source>
        <dbReference type="ARBA" id="ARBA00022692"/>
    </source>
</evidence>
<dbReference type="Gene3D" id="2.170.130.10">
    <property type="entry name" value="TonB-dependent receptor, plug domain"/>
    <property type="match status" value="1"/>
</dbReference>
<dbReference type="InterPro" id="IPR000531">
    <property type="entry name" value="Beta-barrel_TonB"/>
</dbReference>
<evidence type="ECO:0000259" key="14">
    <source>
        <dbReference type="Pfam" id="PF07715"/>
    </source>
</evidence>
<dbReference type="KEGG" id="uru:DSM104443_01369"/>
<sequence length="906" mass="98347">MKQLKRKTLYGALVQALGTGVALSVIATGAAAQQTQKVEKIEVTGSNIKRLDMETVAPVEIITRDQIERTGLPTVAEVIRNVPAAMSGSFNESFSNSFAPGASGVSLRGLGQKTTLVLINGRRTAGYGFAQNLQDTFVDLNSIPTSAVERIEILKDGASAIYGSDAIAGVVNIILRKDFKGLELNVSGGYAEGDWDTRLSGTWGMGDLAKDRWNVFGVVDYYKRDELLQSDTKFLHTRDMRGYEGGRNFQSLTGGGTWRQLSATNALTANHRAISECAGQVIDGPEAVRRGLIGAPAGNTAFNIPGNTFCSVDFKGQFSALPGTERVGFMGRGTKIFSDNMTGYVDVGYSQVKTDQTFQAASFVTTALQQTSVGLRPFAYTANFAPGSAGNPFTSNARYVGVQNDIGTRNQEITSDTFRILGGLTYTVGSWDFDSALSYSKNEIDQVGTGRLSLTGMSQALGIPSGLQPPIPLSSNSSYNLDRPSTNSQAVRDAITLEPVRKSESELKFIDTKASTELWQMAGGPAGLALGIEFRDESLKDRPDAAAQSGDILGQGITATDGSRTNTSIYGEISLPITRSIEAQLAARYDHYSDYGNSTTPKVGVKWRPLSTLVLRANWGKGFRAPTLVEISPSVATFFTQVADPNFGGAARNVSGSFAGNPNLEPEKSTSLTAGFVWEPTRDFSLGMSYYEINWKNIVVGNCCQDIVDSGDPTRVIRDPVTGEIVTVVGNFENQAKTEVKGIDLDARYAMSTDIGKFTGRVNWTYFDSFKENDTEVVGSNAGTNTIPRAKGVVGLDWDYRAFSATVNMNYTHGYHQTAASLASYMVPQDPQFQNGIYPEKVRHFRTVDIYARYNLNKNFQINASLVNAEDKTPPYDPGFSTTNLYDFSLFDIRGRQWRLGLKYTM</sequence>
<evidence type="ECO:0000256" key="11">
    <source>
        <dbReference type="RuleBase" id="RU003357"/>
    </source>
</evidence>
<dbReference type="RefSeq" id="WP_171090729.1">
    <property type="nucleotide sequence ID" value="NZ_CP053069.1"/>
</dbReference>
<evidence type="ECO:0000256" key="9">
    <source>
        <dbReference type="ARBA" id="ARBA00023237"/>
    </source>
</evidence>
<evidence type="ECO:0000313" key="15">
    <source>
        <dbReference type="EMBL" id="QJR10314.1"/>
    </source>
</evidence>
<dbReference type="Gene3D" id="2.40.170.20">
    <property type="entry name" value="TonB-dependent receptor, beta-barrel domain"/>
    <property type="match status" value="1"/>
</dbReference>
<dbReference type="PANTHER" id="PTHR47234:SF2">
    <property type="entry name" value="TONB-DEPENDENT RECEPTOR"/>
    <property type="match status" value="1"/>
</dbReference>
<keyword evidence="3 10" id="KW-0813">Transport</keyword>
<feature type="domain" description="TonB-dependent receptor plug" evidence="14">
    <location>
        <begin position="53"/>
        <end position="170"/>
    </location>
</feature>
<evidence type="ECO:0000256" key="2">
    <source>
        <dbReference type="ARBA" id="ARBA00009810"/>
    </source>
</evidence>
<name>A0A6M4GV24_9PROT</name>
<evidence type="ECO:0000259" key="13">
    <source>
        <dbReference type="Pfam" id="PF00593"/>
    </source>
</evidence>
<evidence type="ECO:0000256" key="1">
    <source>
        <dbReference type="ARBA" id="ARBA00004571"/>
    </source>
</evidence>
<dbReference type="SUPFAM" id="SSF56935">
    <property type="entry name" value="Porins"/>
    <property type="match status" value="1"/>
</dbReference>